<accession>A0A937UQW0</accession>
<comment type="caution">
    <text evidence="2">The sequence shown here is derived from an EMBL/GenBank/DDBJ whole genome shotgun (WGS) entry which is preliminary data.</text>
</comment>
<evidence type="ECO:0000313" key="2">
    <source>
        <dbReference type="EMBL" id="MBL7630662.1"/>
    </source>
</evidence>
<dbReference type="AlphaFoldDB" id="A0A937UQW0"/>
<evidence type="ECO:0000256" key="1">
    <source>
        <dbReference type="SAM" id="MobiDB-lite"/>
    </source>
</evidence>
<keyword evidence="3" id="KW-1185">Reference proteome</keyword>
<reference evidence="2" key="1">
    <citation type="submission" date="2020-12" db="EMBL/GenBank/DDBJ databases">
        <title>Genomic characterization of non-nitrogen-fixing Frankia strains.</title>
        <authorList>
            <person name="Carlos-Shanley C."/>
            <person name="Guerra T."/>
            <person name="Hahn D."/>
        </authorList>
    </citation>
    <scope>NUCLEOTIDE SEQUENCE</scope>
    <source>
        <strain evidence="2">CN6</strain>
    </source>
</reference>
<name>A0A937UQW0_9ACTN</name>
<sequence>MMKAPGRYNPVMANFAQRVSEMLHNPKTQEMINKVKAQTNKPENKAKIQQFADKLRHRASSSSSRSGPGTGPGTGY</sequence>
<dbReference type="EMBL" id="JAEACQ010000253">
    <property type="protein sequence ID" value="MBL7630662.1"/>
    <property type="molecule type" value="Genomic_DNA"/>
</dbReference>
<organism evidence="2 3">
    <name type="scientific">Frankia nepalensis</name>
    <dbReference type="NCBI Taxonomy" id="1836974"/>
    <lineage>
        <taxon>Bacteria</taxon>
        <taxon>Bacillati</taxon>
        <taxon>Actinomycetota</taxon>
        <taxon>Actinomycetes</taxon>
        <taxon>Frankiales</taxon>
        <taxon>Frankiaceae</taxon>
        <taxon>Frankia</taxon>
    </lineage>
</organism>
<dbReference type="Proteomes" id="UP000604475">
    <property type="component" value="Unassembled WGS sequence"/>
</dbReference>
<protein>
    <submittedName>
        <fullName evidence="2">Uncharacterized protein</fullName>
    </submittedName>
</protein>
<evidence type="ECO:0000313" key="3">
    <source>
        <dbReference type="Proteomes" id="UP000604475"/>
    </source>
</evidence>
<proteinExistence type="predicted"/>
<gene>
    <name evidence="2" type="ORF">I7412_26580</name>
</gene>
<feature type="region of interest" description="Disordered" evidence="1">
    <location>
        <begin position="52"/>
        <end position="76"/>
    </location>
</feature>